<protein>
    <submittedName>
        <fullName evidence="1">Uncharacterized protein</fullName>
    </submittedName>
</protein>
<reference evidence="1 2" key="1">
    <citation type="journal article" date="2014" name="Virology">
        <title>Genome of brown tide virus (AaV), the little giant of the Megaviridae, elucidates NCLDV genome expansion and host-virus coevolution.</title>
        <authorList>
            <person name="Moniruzzaman M."/>
            <person name="LeCleir G.R."/>
            <person name="Brown C.M."/>
            <person name="Gobler C.J."/>
            <person name="Bidle K.D."/>
            <person name="Wilson W.H."/>
            <person name="Wilhelm S.W."/>
        </authorList>
    </citation>
    <scope>NUCLEOTIDE SEQUENCE [LARGE SCALE GENOMIC DNA]</scope>
    <source>
        <strain evidence="1">BtV-01</strain>
    </source>
</reference>
<accession>A0A076FHI5</accession>
<name>A0A076FHI5_9VIRU</name>
<dbReference type="RefSeq" id="YP_009052255.1">
    <property type="nucleotide sequence ID" value="NC_024697.1"/>
</dbReference>
<evidence type="ECO:0000313" key="1">
    <source>
        <dbReference type="EMBL" id="AII17227.1"/>
    </source>
</evidence>
<dbReference type="KEGG" id="vg:20041672"/>
<evidence type="ECO:0000313" key="2">
    <source>
        <dbReference type="Proteomes" id="UP000028667"/>
    </source>
</evidence>
<dbReference type="EMBL" id="KJ645900">
    <property type="protein sequence ID" value="AII17227.1"/>
    <property type="molecule type" value="Genomic_DNA"/>
</dbReference>
<keyword evidence="2" id="KW-1185">Reference proteome</keyword>
<organism evidence="1 2">
    <name type="scientific">Aureococcus anophagefferens virus</name>
    <dbReference type="NCBI Taxonomy" id="1474867"/>
    <lineage>
        <taxon>Viruses</taxon>
        <taxon>Varidnaviria</taxon>
        <taxon>Bamfordvirae</taxon>
        <taxon>Nucleocytoviricota</taxon>
        <taxon>Megaviricetes</taxon>
        <taxon>Imitervirales</taxon>
        <taxon>Schizomimiviridae</taxon>
        <taxon>Kratosvirus</taxon>
        <taxon>Kratosvirus quantuckense</taxon>
    </lineage>
</organism>
<gene>
    <name evidence="1" type="ORF">AaV_181</name>
</gene>
<dbReference type="GeneID" id="20041672"/>
<sequence>MTDIIYKSNFILIDSNDRDINKYPTHDSFSFQFGQSNQSKNSYKPHVKRKFTEVEYIAIKRVIIPATNHELPYILLKIPELGGTIYGSNDVISSSFCYLSNGVSKGNFIIYEFENLSEESDNQAMKVLNPRAEISRLTFELTKPNGDAVVFTDSNANVVIELEINIIKKAFDHNNFIFQNS</sequence>
<dbReference type="Proteomes" id="UP000028667">
    <property type="component" value="Segment"/>
</dbReference>
<proteinExistence type="predicted"/>